<reference evidence="3" key="1">
    <citation type="submission" date="2022-01" db="EMBL/GenBank/DDBJ databases">
        <title>Lysobacter chinensis sp. nov., a bacterium isolated from cow dung compost.</title>
        <authorList>
            <person name="Zhou L.Y."/>
        </authorList>
    </citation>
    <scope>NUCLEOTIDE SEQUENCE [LARGE SCALE GENOMIC DNA]</scope>
    <source>
        <strain evidence="3">TLK-CK17</strain>
    </source>
</reference>
<comment type="caution">
    <text evidence="2">The sequence shown here is derived from an EMBL/GenBank/DDBJ whole genome shotgun (WGS) entry which is preliminary data.</text>
</comment>
<protein>
    <submittedName>
        <fullName evidence="2">Uncharacterized protein</fullName>
    </submittedName>
</protein>
<sequence>MNVKASNKKWFVLVAASLVLAASAFSQVTARPAGEGLYCSSCLNCASGRGHKNIGDNYCFACCIEP</sequence>
<dbReference type="Proteomes" id="UP001430796">
    <property type="component" value="Unassembled WGS sequence"/>
</dbReference>
<feature type="signal peptide" evidence="1">
    <location>
        <begin position="1"/>
        <end position="26"/>
    </location>
</feature>
<keyword evidence="1" id="KW-0732">Signal</keyword>
<evidence type="ECO:0000313" key="3">
    <source>
        <dbReference type="Proteomes" id="UP001430796"/>
    </source>
</evidence>
<gene>
    <name evidence="2" type="ORF">L3V18_07880</name>
</gene>
<accession>A0ABS9HU60</accession>
<feature type="chain" id="PRO_5046310452" evidence="1">
    <location>
        <begin position="27"/>
        <end position="66"/>
    </location>
</feature>
<evidence type="ECO:0000313" key="2">
    <source>
        <dbReference type="EMBL" id="MCF7221705.1"/>
    </source>
</evidence>
<name>A0ABS9HU60_9GAMM</name>
<keyword evidence="3" id="KW-1185">Reference proteome</keyword>
<dbReference type="EMBL" id="JAKJPO010000003">
    <property type="protein sequence ID" value="MCF7221705.1"/>
    <property type="molecule type" value="Genomic_DNA"/>
</dbReference>
<reference evidence="2 3" key="3">
    <citation type="submission" date="2022-01" db="EMBL/GenBank/DDBJ databases">
        <authorList>
            <person name="Zhou L.Y."/>
        </authorList>
    </citation>
    <scope>NUCLEOTIDE SEQUENCE [LARGE SCALE GENOMIC DNA]</scope>
    <source>
        <strain evidence="2 3">TLK-CK17</strain>
    </source>
</reference>
<dbReference type="RefSeq" id="WP_237054120.1">
    <property type="nucleotide sequence ID" value="NZ_JAKJPO010000003.1"/>
</dbReference>
<reference evidence="2 3" key="2">
    <citation type="submission" date="2022-01" db="EMBL/GenBank/DDBJ databases">
        <title>Lysobacter chinensis sp. nov., a bacterium isolated from cow dung compost.</title>
        <authorList>
            <person name="Liu Y."/>
        </authorList>
    </citation>
    <scope>NUCLEOTIDE SEQUENCE [LARGE SCALE GENOMIC DNA]</scope>
    <source>
        <strain evidence="2 3">TLK-CK17</strain>
    </source>
</reference>
<evidence type="ECO:0000256" key="1">
    <source>
        <dbReference type="SAM" id="SignalP"/>
    </source>
</evidence>
<proteinExistence type="predicted"/>
<organism evidence="2 3">
    <name type="scientific">Marilutibacter chinensis</name>
    <dbReference type="NCBI Taxonomy" id="2912247"/>
    <lineage>
        <taxon>Bacteria</taxon>
        <taxon>Pseudomonadati</taxon>
        <taxon>Pseudomonadota</taxon>
        <taxon>Gammaproteobacteria</taxon>
        <taxon>Lysobacterales</taxon>
        <taxon>Lysobacteraceae</taxon>
        <taxon>Marilutibacter</taxon>
    </lineage>
</organism>